<accession>A0AAU7WMM6</accession>
<name>A0AAU7WMM6_9PSED</name>
<gene>
    <name evidence="2" type="ORF">ABCR88_20895</name>
</gene>
<dbReference type="EMBL" id="CP158490">
    <property type="protein sequence ID" value="XBY21957.1"/>
    <property type="molecule type" value="Genomic_DNA"/>
</dbReference>
<feature type="compositionally biased region" description="Basic and acidic residues" evidence="1">
    <location>
        <begin position="17"/>
        <end position="28"/>
    </location>
</feature>
<evidence type="ECO:0000313" key="2">
    <source>
        <dbReference type="EMBL" id="XBY21957.1"/>
    </source>
</evidence>
<protein>
    <recommendedName>
        <fullName evidence="3">Terminase</fullName>
    </recommendedName>
</protein>
<evidence type="ECO:0008006" key="3">
    <source>
        <dbReference type="Google" id="ProtNLM"/>
    </source>
</evidence>
<dbReference type="RefSeq" id="WP_350403389.1">
    <property type="nucleotide sequence ID" value="NZ_CP158490.1"/>
</dbReference>
<organism evidence="2">
    <name type="scientific">Pseudomonas sp. W17</name>
    <dbReference type="NCBI Taxonomy" id="3144407"/>
    <lineage>
        <taxon>Bacteria</taxon>
        <taxon>Pseudomonadati</taxon>
        <taxon>Pseudomonadota</taxon>
        <taxon>Gammaproteobacteria</taxon>
        <taxon>Pseudomonadales</taxon>
        <taxon>Pseudomonadaceae</taxon>
        <taxon>Pseudomonas</taxon>
    </lineage>
</organism>
<feature type="compositionally biased region" description="Basic and acidic residues" evidence="1">
    <location>
        <begin position="107"/>
        <end position="120"/>
    </location>
</feature>
<feature type="region of interest" description="Disordered" evidence="1">
    <location>
        <begin position="105"/>
        <end position="128"/>
    </location>
</feature>
<feature type="region of interest" description="Disordered" evidence="1">
    <location>
        <begin position="1"/>
        <end position="36"/>
    </location>
</feature>
<proteinExistence type="predicted"/>
<reference evidence="2" key="1">
    <citation type="submission" date="2024-06" db="EMBL/GenBank/DDBJ databases">
        <authorList>
            <person name="Wu L."/>
        </authorList>
    </citation>
    <scope>NUCLEOTIDE SEQUENCE</scope>
    <source>
        <strain evidence="2">W17</strain>
    </source>
</reference>
<dbReference type="AlphaFoldDB" id="A0AAU7WMM6"/>
<sequence>MARPRKPTNVLELTGAFKKDPQRRREDAEPVGELTAPPAHINGAVLHAWKEIAKFAPLDVLTNSDRLTLELAANLLAQFRNDPIEFPAAKLVRLEAMLGKFGMTPADRSKVGGGKKDKPKGNAFAELG</sequence>
<evidence type="ECO:0000256" key="1">
    <source>
        <dbReference type="SAM" id="MobiDB-lite"/>
    </source>
</evidence>